<dbReference type="GO" id="GO:0004512">
    <property type="term" value="F:inositol-3-phosphate synthase activity"/>
    <property type="evidence" value="ECO:0007669"/>
    <property type="project" value="InterPro"/>
</dbReference>
<dbReference type="InterPro" id="IPR052199">
    <property type="entry name" value="MIPS"/>
</dbReference>
<dbReference type="AlphaFoldDB" id="A0A2M7Z2P5"/>
<dbReference type="Gene3D" id="3.40.50.720">
    <property type="entry name" value="NAD(P)-binding Rossmann-like Domain"/>
    <property type="match status" value="1"/>
</dbReference>
<evidence type="ECO:0000313" key="4">
    <source>
        <dbReference type="Proteomes" id="UP000230178"/>
    </source>
</evidence>
<dbReference type="PIRSF" id="PIRSF015578">
    <property type="entry name" value="Myoinos-ppht_syn"/>
    <property type="match status" value="1"/>
</dbReference>
<dbReference type="InterPro" id="IPR013021">
    <property type="entry name" value="Myo-inos-1-P_Synthase_GAPDH"/>
</dbReference>
<dbReference type="Gene3D" id="3.30.360.10">
    <property type="entry name" value="Dihydrodipicolinate Reductase, domain 2"/>
    <property type="match status" value="1"/>
</dbReference>
<dbReference type="PANTHER" id="PTHR43125:SF1">
    <property type="entry name" value="INOSITOL-3-PHOSPHATE SYNTHASE"/>
    <property type="match status" value="1"/>
</dbReference>
<comment type="caution">
    <text evidence="3">The sequence shown here is derived from an EMBL/GenBank/DDBJ whole genome shotgun (WGS) entry which is preliminary data.</text>
</comment>
<comment type="similarity">
    <text evidence="1">Belongs to the myo-inositol 1-phosphate synthase family.</text>
</comment>
<protein>
    <submittedName>
        <fullName evidence="3">Myo-inositol-1-phosphate synthase</fullName>
    </submittedName>
</protein>
<gene>
    <name evidence="3" type="ORF">CO146_02800</name>
</gene>
<dbReference type="Proteomes" id="UP000230178">
    <property type="component" value="Unassembled WGS sequence"/>
</dbReference>
<dbReference type="SUPFAM" id="SSF51735">
    <property type="entry name" value="NAD(P)-binding Rossmann-fold domains"/>
    <property type="match status" value="1"/>
</dbReference>
<feature type="domain" description="Myo-inositol-1-phosphate synthase GAPDH-like" evidence="2">
    <location>
        <begin position="208"/>
        <end position="315"/>
    </location>
</feature>
<organism evidence="3 4">
    <name type="scientific">Candidatus Nealsonbacteria bacterium CG_4_9_14_3_um_filter_37_29</name>
    <dbReference type="NCBI Taxonomy" id="1974696"/>
    <lineage>
        <taxon>Bacteria</taxon>
        <taxon>Candidatus Nealsoniibacteriota</taxon>
    </lineage>
</organism>
<reference evidence="4" key="1">
    <citation type="submission" date="2017-09" db="EMBL/GenBank/DDBJ databases">
        <title>Depth-based differentiation of microbial function through sediment-hosted aquifers and enrichment of novel symbionts in the deep terrestrial subsurface.</title>
        <authorList>
            <person name="Probst A.J."/>
            <person name="Ladd B."/>
            <person name="Jarett J.K."/>
            <person name="Geller-Mcgrath D.E."/>
            <person name="Sieber C.M.K."/>
            <person name="Emerson J.B."/>
            <person name="Anantharaman K."/>
            <person name="Thomas B.C."/>
            <person name="Malmstrom R."/>
            <person name="Stieglmeier M."/>
            <person name="Klingl A."/>
            <person name="Woyke T."/>
            <person name="Ryan C.M."/>
            <person name="Banfield J.F."/>
        </authorList>
    </citation>
    <scope>NUCLEOTIDE SEQUENCE [LARGE SCALE GENOMIC DNA]</scope>
</reference>
<evidence type="ECO:0000313" key="3">
    <source>
        <dbReference type="EMBL" id="PJA82618.1"/>
    </source>
</evidence>
<name>A0A2M7Z2P5_9BACT</name>
<evidence type="ECO:0000256" key="1">
    <source>
        <dbReference type="ARBA" id="ARBA00010813"/>
    </source>
</evidence>
<dbReference type="EMBL" id="PFVS01000110">
    <property type="protein sequence ID" value="PJA82618.1"/>
    <property type="molecule type" value="Genomic_DNA"/>
</dbReference>
<dbReference type="PANTHER" id="PTHR43125">
    <property type="entry name" value="INOSITOL-3-PHOSPHATE SYNTHASE"/>
    <property type="match status" value="1"/>
</dbReference>
<dbReference type="InterPro" id="IPR002587">
    <property type="entry name" value="Myo-inos-1-P_Synthase"/>
</dbReference>
<dbReference type="SUPFAM" id="SSF55347">
    <property type="entry name" value="Glyceraldehyde-3-phosphate dehydrogenase-like, C-terminal domain"/>
    <property type="match status" value="1"/>
</dbReference>
<dbReference type="Pfam" id="PF01658">
    <property type="entry name" value="Inos-1-P_synth"/>
    <property type="match status" value="1"/>
</dbReference>
<dbReference type="InterPro" id="IPR036291">
    <property type="entry name" value="NAD(P)-bd_dom_sf"/>
</dbReference>
<evidence type="ECO:0000259" key="2">
    <source>
        <dbReference type="Pfam" id="PF01658"/>
    </source>
</evidence>
<dbReference type="GO" id="GO:0008654">
    <property type="term" value="P:phospholipid biosynthetic process"/>
    <property type="evidence" value="ECO:0007669"/>
    <property type="project" value="InterPro"/>
</dbReference>
<dbReference type="GO" id="GO:0006021">
    <property type="term" value="P:inositol biosynthetic process"/>
    <property type="evidence" value="ECO:0007669"/>
    <property type="project" value="InterPro"/>
</dbReference>
<accession>A0A2M7Z2P5</accession>
<sequence>MSKKIKVGVIGVGNCFAGLIQGIEYYKRRKRLQPTHHPPASRAPKIIGLMHQKIGPYNFDDIEFSSAFDVGKNKVGKGLDRAVFASPNLVNWLKLLKSKTIVKEAPVLDGIGIFVENKINPVKNSTSIEKLEKEVEKEIKKTGTEILVNYLPVGSKIATEFWARLALKTKCAFINCIPVFIASNRKWGEKFERARIPIIGDDIKSQIGATIVHRVLARLCRDRGATIDRTYQINVGGNTDFLNMKEQERLESKKISKTEAVTSQLDEKIKPENIYIGPSDFIPFLGNKKLAFIRIEGKMFADIPFSLELRLDVDDKANSAGIVIDAIRLAKLALDRKIGGPLISASAYLMKHPPTQFTDEKAREMVEEFITGTSRQ</sequence>
<proteinExistence type="inferred from homology"/>